<dbReference type="GO" id="GO:0030599">
    <property type="term" value="F:pectinesterase activity"/>
    <property type="evidence" value="ECO:0007669"/>
    <property type="project" value="UniProtKB-UniRule"/>
</dbReference>
<keyword evidence="7 14" id="KW-0378">Hydrolase</keyword>
<dbReference type="GO" id="GO:0045490">
    <property type="term" value="P:pectin catabolic process"/>
    <property type="evidence" value="ECO:0007669"/>
    <property type="project" value="UniProtKB-UniRule"/>
</dbReference>
<comment type="pathway">
    <text evidence="2 14">Glycan metabolism; pectin degradation; 2-dehydro-3-deoxy-D-gluconate from pectin: step 1/5.</text>
</comment>
<evidence type="ECO:0000256" key="12">
    <source>
        <dbReference type="ARBA" id="ARBA00057335"/>
    </source>
</evidence>
<dbReference type="Gene3D" id="2.160.20.10">
    <property type="entry name" value="Single-stranded right-handed beta-helix, Pectin lyase-like"/>
    <property type="match status" value="1"/>
</dbReference>
<evidence type="ECO:0000256" key="3">
    <source>
        <dbReference type="ARBA" id="ARBA00006027"/>
    </source>
</evidence>
<evidence type="ECO:0000256" key="10">
    <source>
        <dbReference type="ARBA" id="ARBA00023180"/>
    </source>
</evidence>
<keyword evidence="10" id="KW-0325">Glycoprotein</keyword>
<evidence type="ECO:0000256" key="8">
    <source>
        <dbReference type="ARBA" id="ARBA00023085"/>
    </source>
</evidence>
<evidence type="ECO:0000256" key="2">
    <source>
        <dbReference type="ARBA" id="ARBA00005184"/>
    </source>
</evidence>
<dbReference type="InterPro" id="IPR033131">
    <property type="entry name" value="Pectinesterase_Asp_AS"/>
</dbReference>
<evidence type="ECO:0000256" key="9">
    <source>
        <dbReference type="ARBA" id="ARBA00023157"/>
    </source>
</evidence>
<dbReference type="OrthoDB" id="2019149at2759"/>
<evidence type="ECO:0000256" key="14">
    <source>
        <dbReference type="RuleBase" id="RU000589"/>
    </source>
</evidence>
<dbReference type="SUPFAM" id="SSF101148">
    <property type="entry name" value="Plant invertase/pectin methylesterase inhibitor"/>
    <property type="match status" value="1"/>
</dbReference>
<comment type="similarity">
    <text evidence="3">In the N-terminal section; belongs to the PMEI family.</text>
</comment>
<evidence type="ECO:0000256" key="7">
    <source>
        <dbReference type="ARBA" id="ARBA00022801"/>
    </source>
</evidence>
<keyword evidence="15" id="KW-1133">Transmembrane helix</keyword>
<accession>A0A5N6QVD5</accession>
<dbReference type="AlphaFoldDB" id="A0A5N6QVD5"/>
<feature type="transmembrane region" description="Helical" evidence="15">
    <location>
        <begin position="12"/>
        <end position="35"/>
    </location>
</feature>
<dbReference type="NCBIfam" id="TIGR01614">
    <property type="entry name" value="PME_inhib"/>
    <property type="match status" value="1"/>
</dbReference>
<keyword evidence="6 14" id="KW-0134">Cell wall</keyword>
<dbReference type="InterPro" id="IPR018040">
    <property type="entry name" value="Pectinesterase_Tyr_AS"/>
</dbReference>
<comment type="similarity">
    <text evidence="4">In the C-terminal section; belongs to the pectinesterase family.</text>
</comment>
<dbReference type="Pfam" id="PF04043">
    <property type="entry name" value="PMEI"/>
    <property type="match status" value="1"/>
</dbReference>
<evidence type="ECO:0000259" key="16">
    <source>
        <dbReference type="SMART" id="SM00856"/>
    </source>
</evidence>
<keyword evidence="8 14" id="KW-0063">Aspartyl esterase</keyword>
<evidence type="ECO:0000256" key="1">
    <source>
        <dbReference type="ARBA" id="ARBA00004191"/>
    </source>
</evidence>
<dbReference type="EC" id="3.1.1.11" evidence="5 14"/>
<dbReference type="Proteomes" id="UP000327013">
    <property type="component" value="Chromosome 2"/>
</dbReference>
<dbReference type="SMART" id="SM00856">
    <property type="entry name" value="PMEI"/>
    <property type="match status" value="1"/>
</dbReference>
<comment type="function">
    <text evidence="12 14">Acts in the modification of cell walls via demethylesterification of cell wall pectin.</text>
</comment>
<keyword evidence="14" id="KW-0961">Cell wall biogenesis/degradation</keyword>
<reference evidence="17 18" key="1">
    <citation type="submission" date="2019-06" db="EMBL/GenBank/DDBJ databases">
        <title>A chromosomal-level reference genome of Carpinus fangiana (Coryloideae, Betulaceae).</title>
        <authorList>
            <person name="Yang X."/>
            <person name="Wang Z."/>
            <person name="Zhang L."/>
            <person name="Hao G."/>
            <person name="Liu J."/>
            <person name="Yang Y."/>
        </authorList>
    </citation>
    <scope>NUCLEOTIDE SEQUENCE [LARGE SCALE GENOMIC DNA]</scope>
    <source>
        <strain evidence="17">Cfa_2016G</strain>
        <tissue evidence="17">Leaf</tissue>
    </source>
</reference>
<evidence type="ECO:0000256" key="15">
    <source>
        <dbReference type="SAM" id="Phobius"/>
    </source>
</evidence>
<feature type="domain" description="Pectinesterase inhibitor" evidence="16">
    <location>
        <begin position="54"/>
        <end position="206"/>
    </location>
</feature>
<keyword evidence="14" id="KW-0964">Secreted</keyword>
<dbReference type="InterPro" id="IPR035513">
    <property type="entry name" value="Invertase/methylesterase_inhib"/>
</dbReference>
<organism evidence="17 18">
    <name type="scientific">Carpinus fangiana</name>
    <dbReference type="NCBI Taxonomy" id="176857"/>
    <lineage>
        <taxon>Eukaryota</taxon>
        <taxon>Viridiplantae</taxon>
        <taxon>Streptophyta</taxon>
        <taxon>Embryophyta</taxon>
        <taxon>Tracheophyta</taxon>
        <taxon>Spermatophyta</taxon>
        <taxon>Magnoliopsida</taxon>
        <taxon>eudicotyledons</taxon>
        <taxon>Gunneridae</taxon>
        <taxon>Pentapetalae</taxon>
        <taxon>rosids</taxon>
        <taxon>fabids</taxon>
        <taxon>Fagales</taxon>
        <taxon>Betulaceae</taxon>
        <taxon>Carpinus</taxon>
    </lineage>
</organism>
<evidence type="ECO:0000256" key="4">
    <source>
        <dbReference type="ARBA" id="ARBA00007786"/>
    </source>
</evidence>
<evidence type="ECO:0000256" key="6">
    <source>
        <dbReference type="ARBA" id="ARBA00022512"/>
    </source>
</evidence>
<sequence>MSYGDDARRKRIALISFSSIFLIAMVVAVTVGVSLKKNESSDSKNDSTSHEVSTSMKAIQSICAPTNYKTECVSSLSSEAGNTTDPKELIKAAFKVAMKQISEGAKRSTLLKELEKDPRTKRALEDCKQLMDFSVGELQHSFGRFGEFDISKLDEMLIDLRIWLSAVITYQETCVDGFQNTTSNAGDKMKAALKTSMQLSSNGLAIVSELSSVLKDLQIPGIGRRRLLGEAVLPVLGHDESIPDQWSNPGVRRLLQASTANTKPDVVVAKDGSGKFKTINEALLQIPKLNSKPFVIYVKAGVYKEYVHVTRAMTHVVLIGDGATKTRITGNKNFVDGIPIFETATVSVSGDYFVAKNIGFENSAGAEKHQASALKVESDFSTFYNCSMEGYQSTLYVHAKRQFYRDCTVSGTIDFVFGDAAAVFQNCKFVVRKPMETQQCVVTAQARKDRRQASAIILQGGSITADPAFYPLRFELGAYLGRPAKEYSRTIIMETQIDDLIKPEGWVPWLGTFGTNTCYFAEFHNKGPGAATAGRVKWAGVKHIKRENALDYTPGKFIMGDGWIKETQVPYVPGLIDN</sequence>
<dbReference type="PANTHER" id="PTHR31707">
    <property type="entry name" value="PECTINESTERASE"/>
    <property type="match status" value="1"/>
</dbReference>
<dbReference type="Pfam" id="PF01095">
    <property type="entry name" value="Pectinesterase"/>
    <property type="match status" value="1"/>
</dbReference>
<dbReference type="FunFam" id="2.160.20.10:FF:000001">
    <property type="entry name" value="Pectinesterase"/>
    <property type="match status" value="1"/>
</dbReference>
<dbReference type="CDD" id="cd15798">
    <property type="entry name" value="PMEI-like_3"/>
    <property type="match status" value="1"/>
</dbReference>
<comment type="subcellular location">
    <subcellularLocation>
        <location evidence="1 14">Secreted</location>
        <location evidence="1 14">Cell wall</location>
    </subcellularLocation>
</comment>
<proteinExistence type="inferred from homology"/>
<keyword evidence="9" id="KW-1015">Disulfide bond</keyword>
<dbReference type="GO" id="GO:0042545">
    <property type="term" value="P:cell wall modification"/>
    <property type="evidence" value="ECO:0007669"/>
    <property type="project" value="UniProtKB-UniRule"/>
</dbReference>
<keyword evidence="15" id="KW-0472">Membrane</keyword>
<dbReference type="InterPro" id="IPR012334">
    <property type="entry name" value="Pectin_lyas_fold"/>
</dbReference>
<dbReference type="EMBL" id="CM017322">
    <property type="protein sequence ID" value="KAE8010270.1"/>
    <property type="molecule type" value="Genomic_DNA"/>
</dbReference>
<dbReference type="Gene3D" id="1.20.140.40">
    <property type="entry name" value="Invertase/pectin methylesterase inhibitor family protein"/>
    <property type="match status" value="1"/>
</dbReference>
<protein>
    <recommendedName>
        <fullName evidence="5 14">Pectinesterase</fullName>
        <ecNumber evidence="5 14">3.1.1.11</ecNumber>
    </recommendedName>
</protein>
<evidence type="ECO:0000313" key="18">
    <source>
        <dbReference type="Proteomes" id="UP000327013"/>
    </source>
</evidence>
<keyword evidence="15" id="KW-0812">Transmembrane</keyword>
<name>A0A5N6QVD5_9ROSI</name>
<dbReference type="FunFam" id="1.20.140.40:FF:000001">
    <property type="entry name" value="Pectinesterase"/>
    <property type="match status" value="1"/>
</dbReference>
<evidence type="ECO:0000256" key="11">
    <source>
        <dbReference type="ARBA" id="ARBA00047928"/>
    </source>
</evidence>
<dbReference type="UniPathway" id="UPA00545">
    <property type="reaction ID" value="UER00823"/>
</dbReference>
<dbReference type="InterPro" id="IPR006501">
    <property type="entry name" value="Pectinesterase_inhib_dom"/>
</dbReference>
<keyword evidence="18" id="KW-1185">Reference proteome</keyword>
<dbReference type="GO" id="GO:0004857">
    <property type="term" value="F:enzyme inhibitor activity"/>
    <property type="evidence" value="ECO:0007669"/>
    <property type="project" value="InterPro"/>
</dbReference>
<gene>
    <name evidence="17" type="ORF">FH972_006655</name>
</gene>
<dbReference type="PROSITE" id="PS00503">
    <property type="entry name" value="PECTINESTERASE_2"/>
    <property type="match status" value="1"/>
</dbReference>
<dbReference type="PROSITE" id="PS00800">
    <property type="entry name" value="PECTINESTERASE_1"/>
    <property type="match status" value="1"/>
</dbReference>
<evidence type="ECO:0000313" key="17">
    <source>
        <dbReference type="EMBL" id="KAE8010270.1"/>
    </source>
</evidence>
<feature type="active site" evidence="13">
    <location>
        <position position="414"/>
    </location>
</feature>
<dbReference type="InterPro" id="IPR011050">
    <property type="entry name" value="Pectin_lyase_fold/virulence"/>
</dbReference>
<dbReference type="InterPro" id="IPR000070">
    <property type="entry name" value="Pectinesterase_cat"/>
</dbReference>
<evidence type="ECO:0000256" key="5">
    <source>
        <dbReference type="ARBA" id="ARBA00013229"/>
    </source>
</evidence>
<dbReference type="SUPFAM" id="SSF51126">
    <property type="entry name" value="Pectin lyase-like"/>
    <property type="match status" value="1"/>
</dbReference>
<evidence type="ECO:0000256" key="13">
    <source>
        <dbReference type="PROSITE-ProRule" id="PRU10040"/>
    </source>
</evidence>
<comment type="catalytic activity">
    <reaction evidence="11 14">
        <text>[(1-&gt;4)-alpha-D-galacturonosyl methyl ester](n) + n H2O = [(1-&gt;4)-alpha-D-galacturonosyl](n) + n methanol + n H(+)</text>
        <dbReference type="Rhea" id="RHEA:22380"/>
        <dbReference type="Rhea" id="RHEA-COMP:14570"/>
        <dbReference type="Rhea" id="RHEA-COMP:14573"/>
        <dbReference type="ChEBI" id="CHEBI:15377"/>
        <dbReference type="ChEBI" id="CHEBI:15378"/>
        <dbReference type="ChEBI" id="CHEBI:17790"/>
        <dbReference type="ChEBI" id="CHEBI:140522"/>
        <dbReference type="ChEBI" id="CHEBI:140523"/>
        <dbReference type="EC" id="3.1.1.11"/>
    </reaction>
</comment>